<proteinExistence type="predicted"/>
<dbReference type="Pfam" id="PF00486">
    <property type="entry name" value="Trans_reg_C"/>
    <property type="match status" value="1"/>
</dbReference>
<comment type="caution">
    <text evidence="4">The sequence shown here is derived from an EMBL/GenBank/DDBJ whole genome shotgun (WGS) entry which is preliminary data.</text>
</comment>
<dbReference type="InterPro" id="IPR001867">
    <property type="entry name" value="OmpR/PhoB-type_DNA-bd"/>
</dbReference>
<evidence type="ECO:0000259" key="3">
    <source>
        <dbReference type="PROSITE" id="PS51755"/>
    </source>
</evidence>
<dbReference type="SUPFAM" id="SSF48452">
    <property type="entry name" value="TPR-like"/>
    <property type="match status" value="1"/>
</dbReference>
<dbReference type="SMART" id="SM00862">
    <property type="entry name" value="Trans_reg_C"/>
    <property type="match status" value="1"/>
</dbReference>
<dbReference type="InterPro" id="IPR011990">
    <property type="entry name" value="TPR-like_helical_dom_sf"/>
</dbReference>
<sequence>MGVSNIGVKSESVLQKQFISLGFRVDGRTFSVENSAGERLKIRPKTCQLLLVLMENHQQILSKERLLSLVWPNVVVDEQVVFQSIKEIRQLFHPHDVIKTLPTQGYQWVAPVKSKANLNNISVKLTTAVVTACLLLGSITYLVLNDPQTRAELKSHAQAKLEGSVVILPTQNLIAGNDHDWVRLGFMDQLIQRLPSEPSFGVLQTDYVLEVINRAGLSLSSTSTKSPDVTGDVAAKGMFSDSEIQQIFTVSGAQLVVASRLMGTPHDYQLSYNLYWPQKTMQGAIFGTDTHVLLDEFSARIKRLVGSDVVLDSQGYHTDFYDEMMGRALELKLQGEYESAISLLQALVLQAPHNMTAHRVLIELLLSQAQFGQAESLLEKSIPIATSLGNHHELIRLRYLHALLAAMRQSFTLAVSRADEVIELAQQHRDWLYLAYSTDLKGHIAMKNTQFDTAHALYHEAKSYHQILRCPVGEATSWLNLAKLAKQRNAMERYNESLDNARYIAQTRALTSILNEINESEK</sequence>
<dbReference type="Pfam" id="PF14559">
    <property type="entry name" value="TPR_19"/>
    <property type="match status" value="1"/>
</dbReference>
<keyword evidence="1 2" id="KW-0238">DNA-binding</keyword>
<dbReference type="SUPFAM" id="SSF46894">
    <property type="entry name" value="C-terminal effector domain of the bipartite response regulators"/>
    <property type="match status" value="1"/>
</dbReference>
<dbReference type="GO" id="GO:0006355">
    <property type="term" value="P:regulation of DNA-templated transcription"/>
    <property type="evidence" value="ECO:0007669"/>
    <property type="project" value="InterPro"/>
</dbReference>
<name>A0A1C0TPM8_9GAMM</name>
<feature type="DNA-binding region" description="OmpR/PhoB-type" evidence="2">
    <location>
        <begin position="11"/>
        <end position="110"/>
    </location>
</feature>
<evidence type="ECO:0000256" key="2">
    <source>
        <dbReference type="PROSITE-ProRule" id="PRU01091"/>
    </source>
</evidence>
<feature type="domain" description="OmpR/PhoB-type" evidence="3">
    <location>
        <begin position="11"/>
        <end position="110"/>
    </location>
</feature>
<protein>
    <recommendedName>
        <fullName evidence="3">OmpR/PhoB-type domain-containing protein</fullName>
    </recommendedName>
</protein>
<dbReference type="Proteomes" id="UP000093366">
    <property type="component" value="Unassembled WGS sequence"/>
</dbReference>
<dbReference type="GO" id="GO:0000160">
    <property type="term" value="P:phosphorelay signal transduction system"/>
    <property type="evidence" value="ECO:0007669"/>
    <property type="project" value="InterPro"/>
</dbReference>
<dbReference type="GO" id="GO:0003677">
    <property type="term" value="F:DNA binding"/>
    <property type="evidence" value="ECO:0007669"/>
    <property type="project" value="UniProtKB-UniRule"/>
</dbReference>
<accession>A0A1C0TPM8</accession>
<dbReference type="Gene3D" id="1.10.10.10">
    <property type="entry name" value="Winged helix-like DNA-binding domain superfamily/Winged helix DNA-binding domain"/>
    <property type="match status" value="1"/>
</dbReference>
<dbReference type="Gene3D" id="1.25.40.10">
    <property type="entry name" value="Tetratricopeptide repeat domain"/>
    <property type="match status" value="1"/>
</dbReference>
<dbReference type="PROSITE" id="PS51755">
    <property type="entry name" value="OMPR_PHOB"/>
    <property type="match status" value="1"/>
</dbReference>
<dbReference type="CDD" id="cd00383">
    <property type="entry name" value="trans_reg_C"/>
    <property type="match status" value="1"/>
</dbReference>
<evidence type="ECO:0000256" key="1">
    <source>
        <dbReference type="ARBA" id="ARBA00023125"/>
    </source>
</evidence>
<organism evidence="4 5">
    <name type="scientific">Pseudoalteromonas luteoviolacea</name>
    <dbReference type="NCBI Taxonomy" id="43657"/>
    <lineage>
        <taxon>Bacteria</taxon>
        <taxon>Pseudomonadati</taxon>
        <taxon>Pseudomonadota</taxon>
        <taxon>Gammaproteobacteria</taxon>
        <taxon>Alteromonadales</taxon>
        <taxon>Pseudoalteromonadaceae</taxon>
        <taxon>Pseudoalteromonas</taxon>
    </lineage>
</organism>
<dbReference type="InterPro" id="IPR016032">
    <property type="entry name" value="Sig_transdc_resp-reg_C-effctor"/>
</dbReference>
<evidence type="ECO:0000313" key="5">
    <source>
        <dbReference type="Proteomes" id="UP000093366"/>
    </source>
</evidence>
<dbReference type="EMBL" id="MAUJ01000004">
    <property type="protein sequence ID" value="OCQ20897.1"/>
    <property type="molecule type" value="Genomic_DNA"/>
</dbReference>
<gene>
    <name evidence="4" type="ORF">A7985_13970</name>
</gene>
<dbReference type="OrthoDB" id="6281993at2"/>
<reference evidence="5" key="1">
    <citation type="submission" date="2016-07" db="EMBL/GenBank/DDBJ databases">
        <authorList>
            <person name="Florea S."/>
            <person name="Webb J.S."/>
            <person name="Jaromczyk J."/>
            <person name="Schardl C.L."/>
        </authorList>
    </citation>
    <scope>NUCLEOTIDE SEQUENCE [LARGE SCALE GENOMIC DNA]</scope>
    <source>
        <strain evidence="5">IPB1</strain>
    </source>
</reference>
<evidence type="ECO:0000313" key="4">
    <source>
        <dbReference type="EMBL" id="OCQ20897.1"/>
    </source>
</evidence>
<dbReference type="InterPro" id="IPR036388">
    <property type="entry name" value="WH-like_DNA-bd_sf"/>
</dbReference>
<dbReference type="AlphaFoldDB" id="A0A1C0TPM8"/>